<dbReference type="AlphaFoldDB" id="A0A367V799"/>
<evidence type="ECO:0000313" key="2">
    <source>
        <dbReference type="Proteomes" id="UP000253061"/>
    </source>
</evidence>
<accession>A0A367V799</accession>
<comment type="caution">
    <text evidence="1">The sequence shown here is derived from an EMBL/GenBank/DDBJ whole genome shotgun (WGS) entry which is preliminary data.</text>
</comment>
<dbReference type="Pfam" id="PF02924">
    <property type="entry name" value="HDPD"/>
    <property type="match status" value="1"/>
</dbReference>
<name>A0A367V799_9PROT</name>
<proteinExistence type="predicted"/>
<evidence type="ECO:0008006" key="3">
    <source>
        <dbReference type="Google" id="ProtNLM"/>
    </source>
</evidence>
<gene>
    <name evidence="1" type="ORF">TH6_15165</name>
</gene>
<dbReference type="RefSeq" id="WP_062954022.1">
    <property type="nucleotide sequence ID" value="NZ_JPWB01000006.1"/>
</dbReference>
<protein>
    <recommendedName>
        <fullName evidence="3">Head decoration protein</fullName>
    </recommendedName>
</protein>
<dbReference type="InterPro" id="IPR004195">
    <property type="entry name" value="Head_decoration_D"/>
</dbReference>
<dbReference type="Proteomes" id="UP000253061">
    <property type="component" value="Unassembled WGS sequence"/>
</dbReference>
<sequence length="113" mass="11480">MTTETYTPPNLIAGDYPLVTEPEVIASGQNLAKGALLGRVTASGKLALSASGASDGSETPIAVLTSALDTSGGDIEAPVYKTGIFHYSGLQVGSGWTKASLRAKLDLAPLFAV</sequence>
<reference evidence="1 2" key="1">
    <citation type="submission" date="2014-07" db="EMBL/GenBank/DDBJ databases">
        <title>Draft genome sequence of Thalassospira profundimaris R8-17.</title>
        <authorList>
            <person name="Lai Q."/>
            <person name="Shao Z."/>
        </authorList>
    </citation>
    <scope>NUCLEOTIDE SEQUENCE [LARGE SCALE GENOMIC DNA]</scope>
    <source>
        <strain evidence="1 2">R8-17</strain>
    </source>
</reference>
<dbReference type="EMBL" id="JPWB01000006">
    <property type="protein sequence ID" value="RCK21096.1"/>
    <property type="molecule type" value="Genomic_DNA"/>
</dbReference>
<evidence type="ECO:0000313" key="1">
    <source>
        <dbReference type="EMBL" id="RCK21096.1"/>
    </source>
</evidence>
<dbReference type="Gene3D" id="2.40.300.10">
    <property type="entry name" value="Head decoration protein D"/>
    <property type="match status" value="1"/>
</dbReference>
<organism evidence="1 2">
    <name type="scientific">Thalassospira profundimaris</name>
    <dbReference type="NCBI Taxonomy" id="502049"/>
    <lineage>
        <taxon>Bacteria</taxon>
        <taxon>Pseudomonadati</taxon>
        <taxon>Pseudomonadota</taxon>
        <taxon>Alphaproteobacteria</taxon>
        <taxon>Rhodospirillales</taxon>
        <taxon>Thalassospiraceae</taxon>
        <taxon>Thalassospira</taxon>
    </lineage>
</organism>